<dbReference type="OrthoDB" id="9810556at2"/>
<dbReference type="Proteomes" id="UP000265509">
    <property type="component" value="Unassembled WGS sequence"/>
</dbReference>
<dbReference type="InterPro" id="IPR050638">
    <property type="entry name" value="AA-Vitamin_Transporters"/>
</dbReference>
<evidence type="ECO:0000256" key="1">
    <source>
        <dbReference type="ARBA" id="ARBA00004141"/>
    </source>
</evidence>
<comment type="caution">
    <text evidence="7">The sequence shown here is derived from an EMBL/GenBank/DDBJ whole genome shotgun (WGS) entry which is preliminary data.</text>
</comment>
<sequence length="303" mass="32335">MQAPQLKHWILLLLLSLAWGLAFSLIAVALESFPPITIVNIRLGVGAVTLFLVMRWQGHRLPRESAWWWRFAVLTTIGNLIPFSLITWAETEISSSQAGLLMALMPISTMVLSHFFVHEDTLTPRRLCGVMLGFGGVLVLIGGKALTGIVGSALLAQLAVVAATLSYASNAVYSKRLPPINTLVVGTGSLGVGTVLLLPFSFFLEQAHWVAPSCNALAATLTLGVVSTGLATWIYFRVISDCGPLFLSIINYIIPAIAFAAGVIFLGESAQLSQFAGLLLILAGIALTQNRSPALRNLAGEDA</sequence>
<dbReference type="RefSeq" id="WP_117957183.1">
    <property type="nucleotide sequence ID" value="NZ_QRAN01000027.1"/>
</dbReference>
<keyword evidence="2 5" id="KW-0812">Transmembrane</keyword>
<keyword evidence="8" id="KW-1185">Reference proteome</keyword>
<dbReference type="SUPFAM" id="SSF103481">
    <property type="entry name" value="Multidrug resistance efflux transporter EmrE"/>
    <property type="match status" value="2"/>
</dbReference>
<feature type="transmembrane region" description="Helical" evidence="5">
    <location>
        <begin position="36"/>
        <end position="54"/>
    </location>
</feature>
<dbReference type="GO" id="GO:0016020">
    <property type="term" value="C:membrane"/>
    <property type="evidence" value="ECO:0007669"/>
    <property type="project" value="UniProtKB-SubCell"/>
</dbReference>
<feature type="transmembrane region" description="Helical" evidence="5">
    <location>
        <begin position="98"/>
        <end position="117"/>
    </location>
</feature>
<feature type="transmembrane region" description="Helical" evidence="5">
    <location>
        <begin position="9"/>
        <end position="30"/>
    </location>
</feature>
<dbReference type="PANTHER" id="PTHR32322:SF9">
    <property type="entry name" value="AMINO-ACID METABOLITE EFFLUX PUMP-RELATED"/>
    <property type="match status" value="1"/>
</dbReference>
<feature type="transmembrane region" description="Helical" evidence="5">
    <location>
        <begin position="180"/>
        <end position="204"/>
    </location>
</feature>
<feature type="domain" description="EamA" evidence="6">
    <location>
        <begin position="10"/>
        <end position="141"/>
    </location>
</feature>
<protein>
    <recommendedName>
        <fullName evidence="6">EamA domain-containing protein</fullName>
    </recommendedName>
</protein>
<keyword evidence="4 5" id="KW-0472">Membrane</keyword>
<feature type="transmembrane region" description="Helical" evidence="5">
    <location>
        <begin position="272"/>
        <end position="288"/>
    </location>
</feature>
<feature type="transmembrane region" description="Helical" evidence="5">
    <location>
        <begin position="126"/>
        <end position="143"/>
    </location>
</feature>
<evidence type="ECO:0000256" key="3">
    <source>
        <dbReference type="ARBA" id="ARBA00022989"/>
    </source>
</evidence>
<dbReference type="Pfam" id="PF00892">
    <property type="entry name" value="EamA"/>
    <property type="match status" value="2"/>
</dbReference>
<evidence type="ECO:0000259" key="6">
    <source>
        <dbReference type="Pfam" id="PF00892"/>
    </source>
</evidence>
<evidence type="ECO:0000256" key="4">
    <source>
        <dbReference type="ARBA" id="ARBA00023136"/>
    </source>
</evidence>
<evidence type="ECO:0000313" key="7">
    <source>
        <dbReference type="EMBL" id="RLQ20441.1"/>
    </source>
</evidence>
<evidence type="ECO:0000256" key="5">
    <source>
        <dbReference type="SAM" id="Phobius"/>
    </source>
</evidence>
<feature type="transmembrane region" description="Helical" evidence="5">
    <location>
        <begin position="245"/>
        <end position="266"/>
    </location>
</feature>
<feature type="domain" description="EamA" evidence="6">
    <location>
        <begin position="156"/>
        <end position="288"/>
    </location>
</feature>
<accession>A0A3L7DWV5</accession>
<evidence type="ECO:0000313" key="8">
    <source>
        <dbReference type="Proteomes" id="UP000265509"/>
    </source>
</evidence>
<organism evidence="7 8">
    <name type="scientific">Seongchinamella sediminis</name>
    <dbReference type="NCBI Taxonomy" id="2283635"/>
    <lineage>
        <taxon>Bacteria</taxon>
        <taxon>Pseudomonadati</taxon>
        <taxon>Pseudomonadota</taxon>
        <taxon>Gammaproteobacteria</taxon>
        <taxon>Cellvibrionales</taxon>
        <taxon>Halieaceae</taxon>
        <taxon>Seongchinamella</taxon>
    </lineage>
</organism>
<dbReference type="EMBL" id="QRAN01000027">
    <property type="protein sequence ID" value="RLQ20441.1"/>
    <property type="molecule type" value="Genomic_DNA"/>
</dbReference>
<dbReference type="AlphaFoldDB" id="A0A3L7DWV5"/>
<reference evidence="7 8" key="1">
    <citation type="submission" date="2018-07" db="EMBL/GenBank/DDBJ databases">
        <title>Halioglobus sp. genome submission.</title>
        <authorList>
            <person name="Ye M.-Q."/>
            <person name="Du Z.-J."/>
        </authorList>
    </citation>
    <scope>NUCLEOTIDE SEQUENCE [LARGE SCALE GENOMIC DNA]</scope>
    <source>
        <strain evidence="7 8">U0301</strain>
    </source>
</reference>
<feature type="transmembrane region" description="Helical" evidence="5">
    <location>
        <begin position="149"/>
        <end position="168"/>
    </location>
</feature>
<evidence type="ECO:0000256" key="2">
    <source>
        <dbReference type="ARBA" id="ARBA00022692"/>
    </source>
</evidence>
<feature type="transmembrane region" description="Helical" evidence="5">
    <location>
        <begin position="66"/>
        <end position="86"/>
    </location>
</feature>
<feature type="transmembrane region" description="Helical" evidence="5">
    <location>
        <begin position="216"/>
        <end position="236"/>
    </location>
</feature>
<dbReference type="InterPro" id="IPR037185">
    <property type="entry name" value="EmrE-like"/>
</dbReference>
<dbReference type="InterPro" id="IPR000620">
    <property type="entry name" value="EamA_dom"/>
</dbReference>
<gene>
    <name evidence="7" type="ORF">DWB85_17680</name>
</gene>
<comment type="subcellular location">
    <subcellularLocation>
        <location evidence="1">Membrane</location>
        <topology evidence="1">Multi-pass membrane protein</topology>
    </subcellularLocation>
</comment>
<name>A0A3L7DWV5_9GAMM</name>
<keyword evidence="3 5" id="KW-1133">Transmembrane helix</keyword>
<dbReference type="PANTHER" id="PTHR32322">
    <property type="entry name" value="INNER MEMBRANE TRANSPORTER"/>
    <property type="match status" value="1"/>
</dbReference>
<proteinExistence type="predicted"/>